<sequence length="274" mass="30325">MCRGFDLSERNLNELLKIKAIYVRLLFPPTHSSTSSNSISPYDSLTLHFPPRINGGPLAIAGSSVRSDTPAFVTLHRVVLKEPVAEAAVYGSREKVRVSEGTRFEIYAGDAKLLKGIVRRDEVETGDDWRLDCKCCCSAEEESTPSEADVCVEIEGHAPSIREKVEIDSETRRRRANKTRRSSKMREMCSSLEEIPEQREIESGGGCCCCCSDGGDSEWEVVDGGEECEGEEVVEGVGWAVDVGIWVVCLGVGFLVSKASRNRLISRRRTRTLF</sequence>
<proteinExistence type="predicted"/>
<dbReference type="AlphaFoldDB" id="A0AAV1CFM9"/>
<dbReference type="PANTHER" id="PTHR37244">
    <property type="entry name" value="NADP-SPECIFIC GLUTAMATE DEHYDROGENASE"/>
    <property type="match status" value="1"/>
</dbReference>
<protein>
    <submittedName>
        <fullName evidence="1">OLC1v1028900C1</fullName>
    </submittedName>
</protein>
<reference evidence="1" key="1">
    <citation type="submission" date="2023-03" db="EMBL/GenBank/DDBJ databases">
        <authorList>
            <person name="Julca I."/>
        </authorList>
    </citation>
    <scope>NUCLEOTIDE SEQUENCE</scope>
</reference>
<gene>
    <name evidence="1" type="ORF">OLC1_LOCUS4821</name>
</gene>
<evidence type="ECO:0000313" key="2">
    <source>
        <dbReference type="Proteomes" id="UP001161247"/>
    </source>
</evidence>
<keyword evidence="2" id="KW-1185">Reference proteome</keyword>
<dbReference type="PANTHER" id="PTHR37244:SF1">
    <property type="entry name" value="NADP-SPECIFIC GLUTAMATE DEHYDROGENASE"/>
    <property type="match status" value="1"/>
</dbReference>
<evidence type="ECO:0000313" key="1">
    <source>
        <dbReference type="EMBL" id="CAI9093402.1"/>
    </source>
</evidence>
<dbReference type="EMBL" id="OX459119">
    <property type="protein sequence ID" value="CAI9093402.1"/>
    <property type="molecule type" value="Genomic_DNA"/>
</dbReference>
<dbReference type="Proteomes" id="UP001161247">
    <property type="component" value="Chromosome 2"/>
</dbReference>
<name>A0AAV1CFM9_OLDCO</name>
<organism evidence="1 2">
    <name type="scientific">Oldenlandia corymbosa var. corymbosa</name>
    <dbReference type="NCBI Taxonomy" id="529605"/>
    <lineage>
        <taxon>Eukaryota</taxon>
        <taxon>Viridiplantae</taxon>
        <taxon>Streptophyta</taxon>
        <taxon>Embryophyta</taxon>
        <taxon>Tracheophyta</taxon>
        <taxon>Spermatophyta</taxon>
        <taxon>Magnoliopsida</taxon>
        <taxon>eudicotyledons</taxon>
        <taxon>Gunneridae</taxon>
        <taxon>Pentapetalae</taxon>
        <taxon>asterids</taxon>
        <taxon>lamiids</taxon>
        <taxon>Gentianales</taxon>
        <taxon>Rubiaceae</taxon>
        <taxon>Rubioideae</taxon>
        <taxon>Spermacoceae</taxon>
        <taxon>Hedyotis-Oldenlandia complex</taxon>
        <taxon>Oldenlandia</taxon>
    </lineage>
</organism>
<accession>A0AAV1CFM9</accession>